<sequence length="248" mass="25921">MGRATEGPVLELRGLSAGYDDLAVVRGIDVAVHPGEIVALLGPNGAGKSTTLLTCAGELPPLAGEVRWRGAPVTTPLHQRARDGMAFVPEERSVLMSMTVRDNLLLGSGGLAPAVALFPELEPLLPQRAGLLSGGEQQMLTLARALATRPTALLLDELSLGLAPLVVGRLFDALRTAADEQGVAVLLVEQQARRALGVADRWYLMRQGSIVAAGDSADGIETVESMYLTDGRLDVPDAGAPVPSPTPR</sequence>
<evidence type="ECO:0000256" key="2">
    <source>
        <dbReference type="ARBA" id="ARBA00022448"/>
    </source>
</evidence>
<evidence type="ECO:0000256" key="3">
    <source>
        <dbReference type="ARBA" id="ARBA00022741"/>
    </source>
</evidence>
<evidence type="ECO:0000259" key="6">
    <source>
        <dbReference type="PROSITE" id="PS50893"/>
    </source>
</evidence>
<accession>A0A6G6WC95</accession>
<dbReference type="EMBL" id="CP049257">
    <property type="protein sequence ID" value="QIG42839.1"/>
    <property type="molecule type" value="Genomic_DNA"/>
</dbReference>
<dbReference type="GO" id="GO:0016887">
    <property type="term" value="F:ATP hydrolysis activity"/>
    <property type="evidence" value="ECO:0007669"/>
    <property type="project" value="InterPro"/>
</dbReference>
<keyword evidence="4 7" id="KW-0067">ATP-binding</keyword>
<dbReference type="Pfam" id="PF00005">
    <property type="entry name" value="ABC_tran"/>
    <property type="match status" value="1"/>
</dbReference>
<dbReference type="GO" id="GO:0015658">
    <property type="term" value="F:branched-chain amino acid transmembrane transporter activity"/>
    <property type="evidence" value="ECO:0007669"/>
    <property type="project" value="TreeGrafter"/>
</dbReference>
<dbReference type="AlphaFoldDB" id="A0A6G6WC95"/>
<dbReference type="GO" id="GO:0005524">
    <property type="term" value="F:ATP binding"/>
    <property type="evidence" value="ECO:0007669"/>
    <property type="project" value="UniProtKB-KW"/>
</dbReference>
<comment type="similarity">
    <text evidence="1">Belongs to the ABC transporter superfamily.</text>
</comment>
<dbReference type="SUPFAM" id="SSF52540">
    <property type="entry name" value="P-loop containing nucleoside triphosphate hydrolases"/>
    <property type="match status" value="1"/>
</dbReference>
<dbReference type="PANTHER" id="PTHR43820">
    <property type="entry name" value="HIGH-AFFINITY BRANCHED-CHAIN AMINO ACID TRANSPORT ATP-BINDING PROTEIN LIVF"/>
    <property type="match status" value="1"/>
</dbReference>
<dbReference type="SMART" id="SM00382">
    <property type="entry name" value="AAA"/>
    <property type="match status" value="1"/>
</dbReference>
<dbReference type="KEGG" id="nano:G5V58_08710"/>
<dbReference type="Proteomes" id="UP000502996">
    <property type="component" value="Chromosome"/>
</dbReference>
<feature type="domain" description="ABC transporter" evidence="6">
    <location>
        <begin position="10"/>
        <end position="232"/>
    </location>
</feature>
<dbReference type="InterPro" id="IPR052156">
    <property type="entry name" value="BCAA_Transport_ATP-bd_LivF"/>
</dbReference>
<dbReference type="PROSITE" id="PS00211">
    <property type="entry name" value="ABC_TRANSPORTER_1"/>
    <property type="match status" value="1"/>
</dbReference>
<dbReference type="GO" id="GO:0015807">
    <property type="term" value="P:L-amino acid transport"/>
    <property type="evidence" value="ECO:0007669"/>
    <property type="project" value="TreeGrafter"/>
</dbReference>
<evidence type="ECO:0000313" key="7">
    <source>
        <dbReference type="EMBL" id="QIG42839.1"/>
    </source>
</evidence>
<evidence type="ECO:0000313" key="8">
    <source>
        <dbReference type="Proteomes" id="UP000502996"/>
    </source>
</evidence>
<dbReference type="PANTHER" id="PTHR43820:SF4">
    <property type="entry name" value="HIGH-AFFINITY BRANCHED-CHAIN AMINO ACID TRANSPORT ATP-BINDING PROTEIN LIVF"/>
    <property type="match status" value="1"/>
</dbReference>
<organism evidence="7 8">
    <name type="scientific">Nocardioides anomalus</name>
    <dbReference type="NCBI Taxonomy" id="2712223"/>
    <lineage>
        <taxon>Bacteria</taxon>
        <taxon>Bacillati</taxon>
        <taxon>Actinomycetota</taxon>
        <taxon>Actinomycetes</taxon>
        <taxon>Propionibacteriales</taxon>
        <taxon>Nocardioidaceae</taxon>
        <taxon>Nocardioides</taxon>
    </lineage>
</organism>
<keyword evidence="5" id="KW-0029">Amino-acid transport</keyword>
<keyword evidence="3" id="KW-0547">Nucleotide-binding</keyword>
<gene>
    <name evidence="7" type="ORF">G5V58_08710</name>
</gene>
<dbReference type="PROSITE" id="PS50893">
    <property type="entry name" value="ABC_TRANSPORTER_2"/>
    <property type="match status" value="1"/>
</dbReference>
<dbReference type="RefSeq" id="WP_165231151.1">
    <property type="nucleotide sequence ID" value="NZ_CP049257.1"/>
</dbReference>
<dbReference type="InterPro" id="IPR003593">
    <property type="entry name" value="AAA+_ATPase"/>
</dbReference>
<name>A0A6G6WC95_9ACTN</name>
<dbReference type="InterPro" id="IPR003439">
    <property type="entry name" value="ABC_transporter-like_ATP-bd"/>
</dbReference>
<evidence type="ECO:0000256" key="5">
    <source>
        <dbReference type="ARBA" id="ARBA00022970"/>
    </source>
</evidence>
<keyword evidence="8" id="KW-1185">Reference proteome</keyword>
<evidence type="ECO:0000256" key="1">
    <source>
        <dbReference type="ARBA" id="ARBA00005417"/>
    </source>
</evidence>
<dbReference type="Gene3D" id="3.40.50.300">
    <property type="entry name" value="P-loop containing nucleotide triphosphate hydrolases"/>
    <property type="match status" value="1"/>
</dbReference>
<keyword evidence="2" id="KW-0813">Transport</keyword>
<reference evidence="7 8" key="1">
    <citation type="submission" date="2020-02" db="EMBL/GenBank/DDBJ databases">
        <title>Full genome sequence of Nocardioides sp. R-3366.</title>
        <authorList>
            <person name="Im W.-T."/>
        </authorList>
    </citation>
    <scope>NUCLEOTIDE SEQUENCE [LARGE SCALE GENOMIC DNA]</scope>
    <source>
        <strain evidence="7 8">R-3366</strain>
    </source>
</reference>
<evidence type="ECO:0000256" key="4">
    <source>
        <dbReference type="ARBA" id="ARBA00022840"/>
    </source>
</evidence>
<dbReference type="InterPro" id="IPR017871">
    <property type="entry name" value="ABC_transporter-like_CS"/>
</dbReference>
<dbReference type="InterPro" id="IPR027417">
    <property type="entry name" value="P-loop_NTPase"/>
</dbReference>
<proteinExistence type="inferred from homology"/>
<protein>
    <submittedName>
        <fullName evidence="7">ATP-binding cassette domain-containing protein</fullName>
    </submittedName>
</protein>